<protein>
    <recommendedName>
        <fullName evidence="3">DUF4296 domain-containing protein</fullName>
    </recommendedName>
</protein>
<sequence length="122" mass="14108">MPVGNLSPLPIGNSCLYLNQKEIMTIEELKSNEELMSYVRGKCIAFSDFNRALASAIIEEKKTYDLSSINVRITHYNFLMNHFISQYVPKEQVFDIAGKLEEYMDEKLDAEFEVMKRQQSEG</sequence>
<proteinExistence type="predicted"/>
<dbReference type="RefSeq" id="WP_264140075.1">
    <property type="nucleotide sequence ID" value="NZ_JAOYOD010000001.1"/>
</dbReference>
<gene>
    <name evidence="1" type="ORF">N7U62_20975</name>
</gene>
<reference evidence="1 2" key="1">
    <citation type="submission" date="2022-10" db="EMBL/GenBank/DDBJ databases">
        <title>Comparative genomics and taxonomic characterization of three novel marine species of genus Reichenbachiella exhibiting antioxidant and polysaccharide degradation activities.</title>
        <authorList>
            <person name="Muhammad N."/>
            <person name="Lee Y.-J."/>
            <person name="Ko J."/>
            <person name="Kim S.-G."/>
        </authorList>
    </citation>
    <scope>NUCLEOTIDE SEQUENCE [LARGE SCALE GENOMIC DNA]</scope>
    <source>
        <strain evidence="1 2">ABR2-5</strain>
    </source>
</reference>
<evidence type="ECO:0000313" key="2">
    <source>
        <dbReference type="Proteomes" id="UP001300692"/>
    </source>
</evidence>
<name>A0ABT3CZU5_9BACT</name>
<keyword evidence="2" id="KW-1185">Reference proteome</keyword>
<dbReference type="Proteomes" id="UP001300692">
    <property type="component" value="Unassembled WGS sequence"/>
</dbReference>
<dbReference type="EMBL" id="JAOYOD010000001">
    <property type="protein sequence ID" value="MCV9389152.1"/>
    <property type="molecule type" value="Genomic_DNA"/>
</dbReference>
<organism evidence="1 2">
    <name type="scientific">Reichenbachiella ulvae</name>
    <dbReference type="NCBI Taxonomy" id="2980104"/>
    <lineage>
        <taxon>Bacteria</taxon>
        <taxon>Pseudomonadati</taxon>
        <taxon>Bacteroidota</taxon>
        <taxon>Cytophagia</taxon>
        <taxon>Cytophagales</taxon>
        <taxon>Reichenbachiellaceae</taxon>
        <taxon>Reichenbachiella</taxon>
    </lineage>
</organism>
<evidence type="ECO:0000313" key="1">
    <source>
        <dbReference type="EMBL" id="MCV9389152.1"/>
    </source>
</evidence>
<comment type="caution">
    <text evidence="1">The sequence shown here is derived from an EMBL/GenBank/DDBJ whole genome shotgun (WGS) entry which is preliminary data.</text>
</comment>
<evidence type="ECO:0008006" key="3">
    <source>
        <dbReference type="Google" id="ProtNLM"/>
    </source>
</evidence>
<accession>A0ABT3CZU5</accession>